<feature type="compositionally biased region" description="Basic and acidic residues" evidence="1">
    <location>
        <begin position="591"/>
        <end position="605"/>
    </location>
</feature>
<name>A0A0N0PE84_PAPMA</name>
<dbReference type="InParanoid" id="A0A0N0PE84"/>
<dbReference type="Proteomes" id="UP000053240">
    <property type="component" value="Unassembled WGS sequence"/>
</dbReference>
<dbReference type="EMBL" id="KQ459920">
    <property type="protein sequence ID" value="KPJ19325.1"/>
    <property type="molecule type" value="Genomic_DNA"/>
</dbReference>
<feature type="compositionally biased region" description="Basic and acidic residues" evidence="1">
    <location>
        <begin position="555"/>
        <end position="566"/>
    </location>
</feature>
<accession>A0A0N0PE84</accession>
<feature type="compositionally biased region" description="Pro residues" evidence="1">
    <location>
        <begin position="163"/>
        <end position="175"/>
    </location>
</feature>
<dbReference type="FunCoup" id="A0A0N0PE84">
    <property type="interactions" value="202"/>
</dbReference>
<sequence length="843" mass="93414">MTSNREEGPVYYREIQKNAFLKRIPNDVNVNKLRPLGNKKQQLKPMWTLFCVHNGRTPFLEQYPEPDSPTTMTHRPAWRVCLKSARHVTASVKPHTGDEYDFLIDTEQGPVRMLAPDWDSMQEWVTTLRNKLHELKILSKGENVYCAAPVAPAPRAAARDPTSPLPPTPPVPPDRVPGIELTTQTTRQPETSEPIESTETQSTVETQSESQPVDISNWEDLPLPGTSQSEPKSVTKICGQNICLDDSILKRNTQVTDSDEEFFQEIDRIHESMENLSTNENNYKQRVVVTNNGDDNTSNGIESQSLPQRTNITVIQVSNKGPPHTAIPVLGPETDVFDFNFQQNVTVSPDTGQNDQHSFINIVNTEINVQNTNDNDYGTIFSKNDSEYGHLSLTTTVSLTGEAVKVTDDIYERLCMASTSRDKPTSPLPVNKIKNIDKIRKSSLPNLELATESAYEYLFPNSSQNNNFRNNTTNVTLNETRTVTNVTRSEINSNSNETRTNINVINNPVQSVSANLSSNTRVLRTNIERSNSQNACDGAIRLKENLLRKVHNNSPKREAKNDKNESPKPIWKRGLTELSLLSRLRGLGQGKRQESPTRQDDSGDRLLKTFSNIFQGLDPKEELIAVEEGAILSAMSPPNPVTVGGVMAPLRARQAAALRAEQRRGAAVATSLSVRAPPIFVDYERHVWIARWGVNGARCGGRAGDRVAALAGAQPTSAAHARTLLKTAHTPLVDILFHRVPLGKIYVVSKRDRETLGIKLDNECVISTVVGGSCASRAGIPPQGKWAVTEVNNRSIDLLKGSEEEMNRLSMHGTEVSVLIQPAALVKKLRAAIKSNKSLLTLR</sequence>
<dbReference type="SUPFAM" id="SSF50729">
    <property type="entry name" value="PH domain-like"/>
    <property type="match status" value="1"/>
</dbReference>
<evidence type="ECO:0000313" key="3">
    <source>
        <dbReference type="Proteomes" id="UP000053240"/>
    </source>
</evidence>
<feature type="region of interest" description="Disordered" evidence="1">
    <location>
        <begin position="585"/>
        <end position="605"/>
    </location>
</feature>
<feature type="compositionally biased region" description="Low complexity" evidence="1">
    <location>
        <begin position="188"/>
        <end position="211"/>
    </location>
</feature>
<dbReference type="STRING" id="76193.A0A0N0PE84"/>
<protein>
    <submittedName>
        <fullName evidence="2">Uncharacterized protein</fullName>
    </submittedName>
</protein>
<evidence type="ECO:0000256" key="1">
    <source>
        <dbReference type="SAM" id="MobiDB-lite"/>
    </source>
</evidence>
<gene>
    <name evidence="2" type="ORF">RR48_01575</name>
</gene>
<evidence type="ECO:0000313" key="2">
    <source>
        <dbReference type="EMBL" id="KPJ19325.1"/>
    </source>
</evidence>
<dbReference type="AlphaFoldDB" id="A0A0N0PE84"/>
<feature type="region of interest" description="Disordered" evidence="1">
    <location>
        <begin position="155"/>
        <end position="216"/>
    </location>
</feature>
<reference evidence="2 3" key="1">
    <citation type="journal article" date="2015" name="Nat. Commun.">
        <title>Outbred genome sequencing and CRISPR/Cas9 gene editing in butterflies.</title>
        <authorList>
            <person name="Li X."/>
            <person name="Fan D."/>
            <person name="Zhang W."/>
            <person name="Liu G."/>
            <person name="Zhang L."/>
            <person name="Zhao L."/>
            <person name="Fang X."/>
            <person name="Chen L."/>
            <person name="Dong Y."/>
            <person name="Chen Y."/>
            <person name="Ding Y."/>
            <person name="Zhao R."/>
            <person name="Feng M."/>
            <person name="Zhu Y."/>
            <person name="Feng Y."/>
            <person name="Jiang X."/>
            <person name="Zhu D."/>
            <person name="Xiang H."/>
            <person name="Feng X."/>
            <person name="Li S."/>
            <person name="Wang J."/>
            <person name="Zhang G."/>
            <person name="Kronforst M.R."/>
            <person name="Wang W."/>
        </authorList>
    </citation>
    <scope>NUCLEOTIDE SEQUENCE [LARGE SCALE GENOMIC DNA]</scope>
    <source>
        <strain evidence="2">Ya'a_city_454_Pm</strain>
        <tissue evidence="2">Whole body</tissue>
    </source>
</reference>
<keyword evidence="3" id="KW-1185">Reference proteome</keyword>
<feature type="region of interest" description="Disordered" evidence="1">
    <location>
        <begin position="547"/>
        <end position="572"/>
    </location>
</feature>
<organism evidence="2 3">
    <name type="scientific">Papilio machaon</name>
    <name type="common">Old World swallowtail butterfly</name>
    <dbReference type="NCBI Taxonomy" id="76193"/>
    <lineage>
        <taxon>Eukaryota</taxon>
        <taxon>Metazoa</taxon>
        <taxon>Ecdysozoa</taxon>
        <taxon>Arthropoda</taxon>
        <taxon>Hexapoda</taxon>
        <taxon>Insecta</taxon>
        <taxon>Pterygota</taxon>
        <taxon>Neoptera</taxon>
        <taxon>Endopterygota</taxon>
        <taxon>Lepidoptera</taxon>
        <taxon>Glossata</taxon>
        <taxon>Ditrysia</taxon>
        <taxon>Papilionoidea</taxon>
        <taxon>Papilionidae</taxon>
        <taxon>Papilioninae</taxon>
        <taxon>Papilio</taxon>
    </lineage>
</organism>
<proteinExistence type="predicted"/>